<dbReference type="OrthoDB" id="9803224at2"/>
<evidence type="ECO:0000256" key="1">
    <source>
        <dbReference type="ARBA" id="ARBA00005046"/>
    </source>
</evidence>
<reference evidence="13 14" key="1">
    <citation type="submission" date="2018-12" db="EMBL/GenBank/DDBJ databases">
        <authorList>
            <person name="Criscuolo A."/>
        </authorList>
    </citation>
    <scope>NUCLEOTIDE SEQUENCE [LARGE SCALE GENOMIC DNA]</scope>
    <source>
        <strain evidence="13">ACIP1116241</strain>
    </source>
</reference>
<keyword evidence="5" id="KW-0501">Molybdenum cofactor biosynthesis</keyword>
<evidence type="ECO:0000256" key="3">
    <source>
        <dbReference type="ARBA" id="ARBA00011950"/>
    </source>
</evidence>
<keyword evidence="14" id="KW-1185">Reference proteome</keyword>
<evidence type="ECO:0000256" key="11">
    <source>
        <dbReference type="ARBA" id="ARBA00032474"/>
    </source>
</evidence>
<dbReference type="UniPathway" id="UPA00344"/>
<evidence type="ECO:0000256" key="8">
    <source>
        <dbReference type="ARBA" id="ARBA00029745"/>
    </source>
</evidence>
<evidence type="ECO:0000256" key="10">
    <source>
        <dbReference type="ARBA" id="ARBA00030781"/>
    </source>
</evidence>
<evidence type="ECO:0000256" key="9">
    <source>
        <dbReference type="ARBA" id="ARBA00030407"/>
    </source>
</evidence>
<dbReference type="Pfam" id="PF02391">
    <property type="entry name" value="MoaE"/>
    <property type="match status" value="1"/>
</dbReference>
<name>A0A447IIH2_9RHOB</name>
<evidence type="ECO:0000256" key="12">
    <source>
        <dbReference type="ARBA" id="ARBA00049878"/>
    </source>
</evidence>
<comment type="function">
    <text evidence="6">Converts molybdopterin precursor Z into molybdopterin. This requires the incorporation of two sulfur atoms into precursor Z to generate a dithiolene group. The sulfur is provided by MoaD.</text>
</comment>
<dbReference type="GO" id="GO:0006777">
    <property type="term" value="P:Mo-molybdopterin cofactor biosynthetic process"/>
    <property type="evidence" value="ECO:0007669"/>
    <property type="project" value="UniProtKB-KW"/>
</dbReference>
<comment type="similarity">
    <text evidence="2">Belongs to the MoaE family.</text>
</comment>
<evidence type="ECO:0000313" key="13">
    <source>
        <dbReference type="EMBL" id="VDS07224.1"/>
    </source>
</evidence>
<dbReference type="InterPro" id="IPR036563">
    <property type="entry name" value="MoaE_sf"/>
</dbReference>
<gene>
    <name evidence="13" type="primary">moaE</name>
    <name evidence="13" type="ORF">PARHAE_00397</name>
</gene>
<evidence type="ECO:0000313" key="14">
    <source>
        <dbReference type="Proteomes" id="UP000270743"/>
    </source>
</evidence>
<evidence type="ECO:0000256" key="7">
    <source>
        <dbReference type="ARBA" id="ARBA00026066"/>
    </source>
</evidence>
<keyword evidence="13" id="KW-0808">Transferase</keyword>
<evidence type="ECO:0000256" key="2">
    <source>
        <dbReference type="ARBA" id="ARBA00005426"/>
    </source>
</evidence>
<comment type="pathway">
    <text evidence="1">Cofactor biosynthesis; molybdopterin biosynthesis.</text>
</comment>
<accession>A0A447IIH2</accession>
<dbReference type="Proteomes" id="UP000270743">
    <property type="component" value="Unassembled WGS sequence"/>
</dbReference>
<dbReference type="GO" id="GO:0030366">
    <property type="term" value="F:molybdopterin synthase activity"/>
    <property type="evidence" value="ECO:0007669"/>
    <property type="project" value="UniProtKB-EC"/>
</dbReference>
<comment type="subunit">
    <text evidence="7">Heterotetramer of 2 MoaD subunits and 2 MoaE subunits. Also stable as homodimer. The enzyme changes between these two forms during catalysis.</text>
</comment>
<organism evidence="13 14">
    <name type="scientific">Paracoccus haematequi</name>
    <dbReference type="NCBI Taxonomy" id="2491866"/>
    <lineage>
        <taxon>Bacteria</taxon>
        <taxon>Pseudomonadati</taxon>
        <taxon>Pseudomonadota</taxon>
        <taxon>Alphaproteobacteria</taxon>
        <taxon>Rhodobacterales</taxon>
        <taxon>Paracoccaceae</taxon>
        <taxon>Paracoccus</taxon>
    </lineage>
</organism>
<dbReference type="InterPro" id="IPR003448">
    <property type="entry name" value="Mopterin_biosynth_MoaE"/>
</dbReference>
<sequence length="162" mass="17587">MSARVQTAPFDLAAELAGFGAGAGAVVTFTGIVRDDTGQMAALEIEHYPAMTERALSDYGAQAAARFGLTDWRILHRHGRLAVGEPIMMVATAARHRAAAFQAADYLMDWLKSRAPFWKREIGHDGAARWVEAKSSDEDALSRWQASSLPKYPFPAPADDPA</sequence>
<dbReference type="CDD" id="cd00756">
    <property type="entry name" value="MoaE"/>
    <property type="match status" value="1"/>
</dbReference>
<dbReference type="EC" id="2.8.1.12" evidence="3"/>
<dbReference type="RefSeq" id="WP_126152934.1">
    <property type="nucleotide sequence ID" value="NZ_UZWE01000018.1"/>
</dbReference>
<dbReference type="SUPFAM" id="SSF54690">
    <property type="entry name" value="Molybdopterin synthase subunit MoaE"/>
    <property type="match status" value="1"/>
</dbReference>
<comment type="catalytic activity">
    <reaction evidence="12">
        <text>2 [molybdopterin-synthase sulfur-carrier protein]-C-terminal-Gly-aminoethanethioate + cyclic pyranopterin phosphate + H2O = molybdopterin + 2 [molybdopterin-synthase sulfur-carrier protein]-C-terminal Gly-Gly + 2 H(+)</text>
        <dbReference type="Rhea" id="RHEA:26333"/>
        <dbReference type="Rhea" id="RHEA-COMP:12202"/>
        <dbReference type="Rhea" id="RHEA-COMP:19907"/>
        <dbReference type="ChEBI" id="CHEBI:15377"/>
        <dbReference type="ChEBI" id="CHEBI:15378"/>
        <dbReference type="ChEBI" id="CHEBI:58698"/>
        <dbReference type="ChEBI" id="CHEBI:59648"/>
        <dbReference type="ChEBI" id="CHEBI:90778"/>
        <dbReference type="ChEBI" id="CHEBI:232372"/>
        <dbReference type="EC" id="2.8.1.12"/>
    </reaction>
</comment>
<protein>
    <recommendedName>
        <fullName evidence="4">Molybdopterin synthase catalytic subunit</fullName>
        <ecNumber evidence="3">2.8.1.12</ecNumber>
    </recommendedName>
    <alternativeName>
        <fullName evidence="10">MPT synthase subunit 2</fullName>
    </alternativeName>
    <alternativeName>
        <fullName evidence="8">Molybdenum cofactor biosynthesis protein E</fullName>
    </alternativeName>
    <alternativeName>
        <fullName evidence="9">Molybdopterin-converting factor large subunit</fullName>
    </alternativeName>
    <alternativeName>
        <fullName evidence="11">Molybdopterin-converting factor subunit 2</fullName>
    </alternativeName>
</protein>
<dbReference type="Gene3D" id="3.90.1170.40">
    <property type="entry name" value="Molybdopterin biosynthesis MoaE subunit"/>
    <property type="match status" value="1"/>
</dbReference>
<dbReference type="AlphaFoldDB" id="A0A447IIH2"/>
<dbReference type="EMBL" id="UZWE01000018">
    <property type="protein sequence ID" value="VDS07224.1"/>
    <property type="molecule type" value="Genomic_DNA"/>
</dbReference>
<dbReference type="PANTHER" id="PTHR23404">
    <property type="entry name" value="MOLYBDOPTERIN SYNTHASE RELATED"/>
    <property type="match status" value="1"/>
</dbReference>
<evidence type="ECO:0000256" key="4">
    <source>
        <dbReference type="ARBA" id="ARBA00013858"/>
    </source>
</evidence>
<proteinExistence type="inferred from homology"/>
<evidence type="ECO:0000256" key="6">
    <source>
        <dbReference type="ARBA" id="ARBA00025448"/>
    </source>
</evidence>
<evidence type="ECO:0000256" key="5">
    <source>
        <dbReference type="ARBA" id="ARBA00023150"/>
    </source>
</evidence>